<evidence type="ECO:0000256" key="1">
    <source>
        <dbReference type="ARBA" id="ARBA00004123"/>
    </source>
</evidence>
<evidence type="ECO:0000256" key="7">
    <source>
        <dbReference type="SAM" id="MobiDB-lite"/>
    </source>
</evidence>
<dbReference type="Gene3D" id="1.10.20.10">
    <property type="entry name" value="Histone, subunit A"/>
    <property type="match status" value="1"/>
</dbReference>
<evidence type="ECO:0000313" key="8">
    <source>
        <dbReference type="EMBL" id="EST07006.1"/>
    </source>
</evidence>
<dbReference type="AlphaFoldDB" id="V5E9G9"/>
<name>V5E9G9_KALBG</name>
<dbReference type="CDD" id="cd08049">
    <property type="entry name" value="TAF8"/>
    <property type="match status" value="1"/>
</dbReference>
<dbReference type="EMBL" id="KI545866">
    <property type="protein sequence ID" value="EST07006.1"/>
    <property type="molecule type" value="Genomic_DNA"/>
</dbReference>
<dbReference type="GO" id="GO:0006367">
    <property type="term" value="P:transcription initiation at RNA polymerase II promoter"/>
    <property type="evidence" value="ECO:0007669"/>
    <property type="project" value="TreeGrafter"/>
</dbReference>
<evidence type="ECO:0000313" key="9">
    <source>
        <dbReference type="Proteomes" id="UP000019377"/>
    </source>
</evidence>
<sequence>MPAGSVPSWAVTSSSTALFGGGSSNATQAKRAGFDATTASALNEVSQLMKKFLTSVFSAATHAAELSCRGQQSARDLIYALETHGQPIRELRDFHRQQVREADEEDEKNKAGAQARSKASEHASAPATYKAKGRRAEKARQPADSEQDEEEDWTQGSNAFLPSDSDDGSEMDAWLVSSDSDDDHGNRRGAVHARVMKRKHDIARTLAKRQRRQDKLRPPVTGELGPSASTSSSARDLRALTSGEQAWRRVADHIVPRHLPGMPPRHAWMQTPAFPTNAYGSSFGGADDDDEETNKSKKDPLLLVNRKLANARLVEASLRRLIQNTDGAAALAYSASSTRNSDSSTTVEKDAPAKVNVPPAIASPAPAPSATTGGFAVPKTPASGLTLRLNRKISLPASAFNSPSQPSTPLGSRRPSIANFGNTSSVTAPGTPLGIGMSLGWGGEPLMSPLTPVSASVGGPITPYPPTPGGVYGHYFGSNPNAAVIPSRSRSQSIVAANAEPYSGGEGNAEQLGVRVPGPVNYKNVWYAPGSTIASGGLAGGATTSKTGNHPRSVKRMRKWKV</sequence>
<feature type="compositionally biased region" description="Polar residues" evidence="7">
    <location>
        <begin position="399"/>
        <end position="410"/>
    </location>
</feature>
<feature type="region of interest" description="Disordered" evidence="7">
    <location>
        <begin position="98"/>
        <end position="238"/>
    </location>
</feature>
<feature type="compositionally biased region" description="Basic and acidic residues" evidence="7">
    <location>
        <begin position="134"/>
        <end position="143"/>
    </location>
</feature>
<dbReference type="PANTHER" id="PTHR46469">
    <property type="entry name" value="TRANSCRIPTION INITIATION FACTOR TFIID SUBUNIT 8"/>
    <property type="match status" value="1"/>
</dbReference>
<reference evidence="9" key="1">
    <citation type="journal article" date="2013" name="Genome Announc.">
        <title>Draft genome sequence of Pseudozyma brasiliensis sp. nov. strain GHG001, a high producer of endo-1,4-xylanase isolated from an insect pest of sugarcane.</title>
        <authorList>
            <person name="Oliveira J.V.D.C."/>
            <person name="dos Santos R.A.C."/>
            <person name="Borges T.A."/>
            <person name="Riano-Pachon D.M."/>
            <person name="Goldman G.H."/>
        </authorList>
    </citation>
    <scope>NUCLEOTIDE SEQUENCE [LARGE SCALE GENOMIC DNA]</scope>
    <source>
        <strain evidence="9">GHG001</strain>
    </source>
</reference>
<dbReference type="eggNOG" id="ENOG502SEJ4">
    <property type="taxonomic scope" value="Eukaryota"/>
</dbReference>
<evidence type="ECO:0000256" key="4">
    <source>
        <dbReference type="ARBA" id="ARBA00023015"/>
    </source>
</evidence>
<evidence type="ECO:0000256" key="5">
    <source>
        <dbReference type="ARBA" id="ARBA00023163"/>
    </source>
</evidence>
<dbReference type="CDD" id="cd00076">
    <property type="entry name" value="HFD_SF"/>
    <property type="match status" value="1"/>
</dbReference>
<organism evidence="8 9">
    <name type="scientific">Kalmanozyma brasiliensis (strain GHG001)</name>
    <name type="common">Yeast</name>
    <name type="synonym">Pseudozyma brasiliensis</name>
    <dbReference type="NCBI Taxonomy" id="1365824"/>
    <lineage>
        <taxon>Eukaryota</taxon>
        <taxon>Fungi</taxon>
        <taxon>Dikarya</taxon>
        <taxon>Basidiomycota</taxon>
        <taxon>Ustilaginomycotina</taxon>
        <taxon>Ustilaginomycetes</taxon>
        <taxon>Ustilaginales</taxon>
        <taxon>Ustilaginaceae</taxon>
        <taxon>Kalmanozyma</taxon>
    </lineage>
</organism>
<feature type="compositionally biased region" description="Low complexity" evidence="7">
    <location>
        <begin position="334"/>
        <end position="346"/>
    </location>
</feature>
<dbReference type="InterPro" id="IPR037818">
    <property type="entry name" value="TAF8"/>
</dbReference>
<dbReference type="Proteomes" id="UP000019377">
    <property type="component" value="Unassembled WGS sequence"/>
</dbReference>
<protein>
    <recommendedName>
        <fullName evidence="3">Transcription initiation factor TFIID subunit 8</fullName>
    </recommendedName>
</protein>
<feature type="region of interest" description="Disordered" evidence="7">
    <location>
        <begin position="333"/>
        <end position="354"/>
    </location>
</feature>
<evidence type="ECO:0000256" key="2">
    <source>
        <dbReference type="ARBA" id="ARBA00008767"/>
    </source>
</evidence>
<proteinExistence type="inferred from homology"/>
<feature type="compositionally biased region" description="Basic residues" evidence="7">
    <location>
        <begin position="552"/>
        <end position="562"/>
    </location>
</feature>
<dbReference type="HOGENOM" id="CLU_475767_0_0_1"/>
<keyword evidence="9" id="KW-1185">Reference proteome</keyword>
<dbReference type="OrthoDB" id="2193813at2759"/>
<feature type="region of interest" description="Disordered" evidence="7">
    <location>
        <begin position="538"/>
        <end position="562"/>
    </location>
</feature>
<evidence type="ECO:0000256" key="6">
    <source>
        <dbReference type="ARBA" id="ARBA00023242"/>
    </source>
</evidence>
<dbReference type="InterPro" id="IPR009072">
    <property type="entry name" value="Histone-fold"/>
</dbReference>
<dbReference type="GO" id="GO:0005669">
    <property type="term" value="C:transcription factor TFIID complex"/>
    <property type="evidence" value="ECO:0007669"/>
    <property type="project" value="InterPro"/>
</dbReference>
<feature type="compositionally biased region" description="Basic residues" evidence="7">
    <location>
        <begin position="187"/>
        <end position="214"/>
    </location>
</feature>
<feature type="compositionally biased region" description="Low complexity" evidence="7">
    <location>
        <begin position="538"/>
        <end position="548"/>
    </location>
</feature>
<comment type="subcellular location">
    <subcellularLocation>
        <location evidence="1">Nucleus</location>
    </subcellularLocation>
</comment>
<accession>V5E9G9</accession>
<dbReference type="InterPro" id="IPR019473">
    <property type="entry name" value="TFIID_su8_C"/>
</dbReference>
<gene>
    <name evidence="8" type="ORF">PSEUBRA_SCAF23g05231</name>
</gene>
<keyword evidence="5" id="KW-0804">Transcription</keyword>
<keyword evidence="6" id="KW-0539">Nucleus</keyword>
<dbReference type="PANTHER" id="PTHR46469:SF1">
    <property type="entry name" value="TRANSCRIPTION INITIATION FACTOR TFIID SUBUNIT 8"/>
    <property type="match status" value="1"/>
</dbReference>
<comment type="similarity">
    <text evidence="2">Belongs to the TAF8 family.</text>
</comment>
<keyword evidence="4" id="KW-0805">Transcription regulation</keyword>
<dbReference type="STRING" id="1365824.V5E9G9"/>
<feature type="compositionally biased region" description="Polar residues" evidence="7">
    <location>
        <begin position="419"/>
        <end position="428"/>
    </location>
</feature>
<evidence type="ECO:0000256" key="3">
    <source>
        <dbReference type="ARBA" id="ARBA00017307"/>
    </source>
</evidence>
<dbReference type="OMA" id="YALETHG"/>
<dbReference type="GO" id="GO:0046982">
    <property type="term" value="F:protein heterodimerization activity"/>
    <property type="evidence" value="ECO:0007669"/>
    <property type="project" value="InterPro"/>
</dbReference>
<feature type="region of interest" description="Disordered" evidence="7">
    <location>
        <begin position="397"/>
        <end position="429"/>
    </location>
</feature>